<feature type="compositionally biased region" description="Polar residues" evidence="1">
    <location>
        <begin position="13"/>
        <end position="24"/>
    </location>
</feature>
<dbReference type="EMBL" id="ML769384">
    <property type="protein sequence ID" value="KAE9410660.1"/>
    <property type="molecule type" value="Genomic_DNA"/>
</dbReference>
<evidence type="ECO:0000313" key="2">
    <source>
        <dbReference type="EMBL" id="KAE9410660.1"/>
    </source>
</evidence>
<feature type="region of interest" description="Disordered" evidence="1">
    <location>
        <begin position="1"/>
        <end position="55"/>
    </location>
</feature>
<feature type="compositionally biased region" description="Basic and acidic residues" evidence="1">
    <location>
        <begin position="26"/>
        <end position="55"/>
    </location>
</feature>
<name>A0A6A4ILB0_9AGAR</name>
<organism evidence="2 3">
    <name type="scientific">Gymnopus androsaceus JB14</name>
    <dbReference type="NCBI Taxonomy" id="1447944"/>
    <lineage>
        <taxon>Eukaryota</taxon>
        <taxon>Fungi</taxon>
        <taxon>Dikarya</taxon>
        <taxon>Basidiomycota</taxon>
        <taxon>Agaricomycotina</taxon>
        <taxon>Agaricomycetes</taxon>
        <taxon>Agaricomycetidae</taxon>
        <taxon>Agaricales</taxon>
        <taxon>Marasmiineae</taxon>
        <taxon>Omphalotaceae</taxon>
        <taxon>Gymnopus</taxon>
    </lineage>
</organism>
<proteinExistence type="predicted"/>
<evidence type="ECO:0000313" key="3">
    <source>
        <dbReference type="Proteomes" id="UP000799118"/>
    </source>
</evidence>
<dbReference type="AlphaFoldDB" id="A0A6A4ILB0"/>
<dbReference type="Proteomes" id="UP000799118">
    <property type="component" value="Unassembled WGS sequence"/>
</dbReference>
<keyword evidence="3" id="KW-1185">Reference proteome</keyword>
<reference evidence="2" key="1">
    <citation type="journal article" date="2019" name="Environ. Microbiol.">
        <title>Fungal ecological strategies reflected in gene transcription - a case study of two litter decomposers.</title>
        <authorList>
            <person name="Barbi F."/>
            <person name="Kohler A."/>
            <person name="Barry K."/>
            <person name="Baskaran P."/>
            <person name="Daum C."/>
            <person name="Fauchery L."/>
            <person name="Ihrmark K."/>
            <person name="Kuo A."/>
            <person name="LaButti K."/>
            <person name="Lipzen A."/>
            <person name="Morin E."/>
            <person name="Grigoriev I.V."/>
            <person name="Henrissat B."/>
            <person name="Lindahl B."/>
            <person name="Martin F."/>
        </authorList>
    </citation>
    <scope>NUCLEOTIDE SEQUENCE</scope>
    <source>
        <strain evidence="2">JB14</strain>
    </source>
</reference>
<feature type="compositionally biased region" description="Basic and acidic residues" evidence="1">
    <location>
        <begin position="1"/>
        <end position="12"/>
    </location>
</feature>
<accession>A0A6A4ILB0</accession>
<protein>
    <submittedName>
        <fullName evidence="2">Uncharacterized protein</fullName>
    </submittedName>
</protein>
<sequence>MNDKERKSRWDSKFTTSTPKNSQLLEVHERSQADRPKKKKDLKERRWKEENEGER</sequence>
<evidence type="ECO:0000256" key="1">
    <source>
        <dbReference type="SAM" id="MobiDB-lite"/>
    </source>
</evidence>
<gene>
    <name evidence="2" type="ORF">BT96DRAFT_234321</name>
</gene>